<feature type="region of interest" description="Disordered" evidence="6">
    <location>
        <begin position="347"/>
        <end position="406"/>
    </location>
</feature>
<accession>A0A3L6QVP3</accession>
<keyword evidence="5" id="KW-0539">Nucleus</keyword>
<dbReference type="PANTHER" id="PTHR34397:SF13">
    <property type="entry name" value="TF-B3 DOMAIN-CONTAINING PROTEIN"/>
    <property type="match status" value="1"/>
</dbReference>
<feature type="region of interest" description="Disordered" evidence="6">
    <location>
        <begin position="301"/>
        <end position="328"/>
    </location>
</feature>
<evidence type="ECO:0000256" key="5">
    <source>
        <dbReference type="ARBA" id="ARBA00023242"/>
    </source>
</evidence>
<keyword evidence="3" id="KW-0238">DNA-binding</keyword>
<dbReference type="SUPFAM" id="SSF101936">
    <property type="entry name" value="DNA-binding pseudobarrel domain"/>
    <property type="match status" value="1"/>
</dbReference>
<dbReference type="EMBL" id="PQIB02000010">
    <property type="protein sequence ID" value="RLM91302.1"/>
    <property type="molecule type" value="Genomic_DNA"/>
</dbReference>
<protein>
    <recommendedName>
        <fullName evidence="9">B3 domain-containing protein</fullName>
    </recommendedName>
</protein>
<organism evidence="7 8">
    <name type="scientific">Panicum miliaceum</name>
    <name type="common">Proso millet</name>
    <name type="synonym">Broomcorn millet</name>
    <dbReference type="NCBI Taxonomy" id="4540"/>
    <lineage>
        <taxon>Eukaryota</taxon>
        <taxon>Viridiplantae</taxon>
        <taxon>Streptophyta</taxon>
        <taxon>Embryophyta</taxon>
        <taxon>Tracheophyta</taxon>
        <taxon>Spermatophyta</taxon>
        <taxon>Magnoliopsida</taxon>
        <taxon>Liliopsida</taxon>
        <taxon>Poales</taxon>
        <taxon>Poaceae</taxon>
        <taxon>PACMAD clade</taxon>
        <taxon>Panicoideae</taxon>
        <taxon>Panicodae</taxon>
        <taxon>Paniceae</taxon>
        <taxon>Panicinae</taxon>
        <taxon>Panicum</taxon>
        <taxon>Panicum sect. Panicum</taxon>
    </lineage>
</organism>
<dbReference type="AlphaFoldDB" id="A0A3L6QVP3"/>
<dbReference type="GO" id="GO:0003677">
    <property type="term" value="F:DNA binding"/>
    <property type="evidence" value="ECO:0007669"/>
    <property type="project" value="UniProtKB-KW"/>
</dbReference>
<feature type="compositionally biased region" description="Basic and acidic residues" evidence="6">
    <location>
        <begin position="311"/>
        <end position="328"/>
    </location>
</feature>
<comment type="subcellular location">
    <subcellularLocation>
        <location evidence="1">Nucleus</location>
    </subcellularLocation>
</comment>
<dbReference type="OrthoDB" id="677889at2759"/>
<evidence type="ECO:0000313" key="7">
    <source>
        <dbReference type="EMBL" id="RLM91302.1"/>
    </source>
</evidence>
<evidence type="ECO:0000313" key="8">
    <source>
        <dbReference type="Proteomes" id="UP000275267"/>
    </source>
</evidence>
<keyword evidence="8" id="KW-1185">Reference proteome</keyword>
<feature type="region of interest" description="Disordered" evidence="6">
    <location>
        <begin position="1"/>
        <end position="53"/>
    </location>
</feature>
<reference evidence="8" key="1">
    <citation type="journal article" date="2019" name="Nat. Commun.">
        <title>The genome of broomcorn millet.</title>
        <authorList>
            <person name="Zou C."/>
            <person name="Miki D."/>
            <person name="Li D."/>
            <person name="Tang Q."/>
            <person name="Xiao L."/>
            <person name="Rajput S."/>
            <person name="Deng P."/>
            <person name="Jia W."/>
            <person name="Huang R."/>
            <person name="Zhang M."/>
            <person name="Sun Y."/>
            <person name="Hu J."/>
            <person name="Fu X."/>
            <person name="Schnable P.S."/>
            <person name="Li F."/>
            <person name="Zhang H."/>
            <person name="Feng B."/>
            <person name="Zhu X."/>
            <person name="Liu R."/>
            <person name="Schnable J.C."/>
            <person name="Zhu J.-K."/>
            <person name="Zhang H."/>
        </authorList>
    </citation>
    <scope>NUCLEOTIDE SEQUENCE [LARGE SCALE GENOMIC DNA]</scope>
</reference>
<evidence type="ECO:0000256" key="2">
    <source>
        <dbReference type="ARBA" id="ARBA00023015"/>
    </source>
</evidence>
<dbReference type="Proteomes" id="UP000275267">
    <property type="component" value="Unassembled WGS sequence"/>
</dbReference>
<proteinExistence type="predicted"/>
<dbReference type="PANTHER" id="PTHR34397">
    <property type="entry name" value="OS05G0237600 PROTEIN"/>
    <property type="match status" value="1"/>
</dbReference>
<comment type="caution">
    <text evidence="7">The sequence shown here is derived from an EMBL/GenBank/DDBJ whole genome shotgun (WGS) entry which is preliminary data.</text>
</comment>
<dbReference type="GO" id="GO:0005634">
    <property type="term" value="C:nucleus"/>
    <property type="evidence" value="ECO:0007669"/>
    <property type="project" value="UniProtKB-SubCell"/>
</dbReference>
<dbReference type="InterPro" id="IPR015300">
    <property type="entry name" value="DNA-bd_pseudobarrel_sf"/>
</dbReference>
<feature type="region of interest" description="Disordered" evidence="6">
    <location>
        <begin position="434"/>
        <end position="460"/>
    </location>
</feature>
<feature type="compositionally biased region" description="Low complexity" evidence="6">
    <location>
        <begin position="379"/>
        <end position="403"/>
    </location>
</feature>
<keyword evidence="2" id="KW-0805">Transcription regulation</keyword>
<evidence type="ECO:0000256" key="4">
    <source>
        <dbReference type="ARBA" id="ARBA00023163"/>
    </source>
</evidence>
<dbReference type="Gene3D" id="2.40.330.10">
    <property type="entry name" value="DNA-binding pseudobarrel domain"/>
    <property type="match status" value="1"/>
</dbReference>
<keyword evidence="4" id="KW-0804">Transcription</keyword>
<feature type="compositionally biased region" description="Basic and acidic residues" evidence="6">
    <location>
        <begin position="135"/>
        <end position="151"/>
    </location>
</feature>
<evidence type="ECO:0000256" key="1">
    <source>
        <dbReference type="ARBA" id="ARBA00004123"/>
    </source>
</evidence>
<gene>
    <name evidence="7" type="ORF">C2845_PM08G18620</name>
</gene>
<feature type="region of interest" description="Disordered" evidence="6">
    <location>
        <begin position="133"/>
        <end position="154"/>
    </location>
</feature>
<dbReference type="STRING" id="4540.A0A3L6QVP3"/>
<sequence>MSHLPLKKRALNDGGGRGSSPDDSPKKTRMGGCVGAENKDDDAGGREAPVPRPVPAAGAVAAASAKAGAKAEAFSAATKWLKKGKWIAPKQGSPAVVAPQPPAKKFMHDGIRSFAPSNERRRHAAEALAVVAAAGDEKKRSRSDGFPRPDAEDADDLCEPLRRRLAELGATRPRFVYRKALQKSDVCTNQNRLLVSCKRETGLEGCPITACFSPREWQRVRNKDVGLVAAALDRDGVAHTLTCKFLQSNGGYRFISGWKDFLKRNGMELDSRGRWTRDVDVELCAFRSRALKRQPPVDENGKLVRAIGEGGKPDKERRQQLQVPDHFHPDGSLGLVLLHHEHRRRAVDRDDDDFQGTGPSLAVASEKPKKQRVKPDAPAPTAASSPAVRAGAAAEPGESAPPETMSKVEMIDKYGEPISSSMIGLIMLRGVSSEERQDVETGAVSMEKQDNADAEGGHGA</sequence>
<evidence type="ECO:0008006" key="9">
    <source>
        <dbReference type="Google" id="ProtNLM"/>
    </source>
</evidence>
<evidence type="ECO:0000256" key="3">
    <source>
        <dbReference type="ARBA" id="ARBA00023125"/>
    </source>
</evidence>
<evidence type="ECO:0000256" key="6">
    <source>
        <dbReference type="SAM" id="MobiDB-lite"/>
    </source>
</evidence>
<name>A0A3L6QVP3_PANMI</name>